<keyword evidence="4" id="KW-0560">Oxidoreductase</keyword>
<proteinExistence type="inferred from homology"/>
<comment type="similarity">
    <text evidence="1">Belongs to the cytochrome P450 family.</text>
</comment>
<reference evidence="7" key="2">
    <citation type="submission" date="2025-09" db="UniProtKB">
        <authorList>
            <consortium name="Ensembl"/>
        </authorList>
    </citation>
    <scope>IDENTIFICATION</scope>
</reference>
<dbReference type="GO" id="GO:0004508">
    <property type="term" value="F:steroid 17-alpha-monooxygenase activity"/>
    <property type="evidence" value="ECO:0007669"/>
    <property type="project" value="TreeGrafter"/>
</dbReference>
<name>A0A3B3UV72_9TELE</name>
<dbReference type="InterPro" id="IPR036396">
    <property type="entry name" value="Cyt_P450_sf"/>
</dbReference>
<dbReference type="PANTHER" id="PTHR24289">
    <property type="entry name" value="STEROID 17-ALPHA-HYDROXYLASE/17,20 LYASE"/>
    <property type="match status" value="1"/>
</dbReference>
<sequence>MHETSLGTASNNRLSASKLHFHCTSTAATAIPPGPFAWSVVGNALQLGQMPHVAFTKLAKKYRDVYKIRLGCSDIVVLNGAYVIREALIQHSTGFAVRGKSLTFTNYRKQWRMHRKIAQTTIREVSSSNSHTKKAVEHQIVAEAAELVEIFLKLSTQDKYFNPRRELTAAAENVICALRFGKRYGHDDVEFISLLHHVDQFGQTVGAGSLVDVMAWIQSFPNPVRSVFKTFKWLKIIDEFDGDTELTKDYAEAMVADLIGAGMDTVSTALHWIVLLPAKHPDIHTKLHELTDRVDEADYTVIFINQWSVNHDPLRKWIADQFEIFFFETCPNEDFSLKCSCGLTLKPLDYKITAKLRGELLKNKYVSFVFRKSFYKFCFN</sequence>
<organism evidence="7 8">
    <name type="scientific">Poecilia latipinna</name>
    <name type="common">sailfin molly</name>
    <dbReference type="NCBI Taxonomy" id="48699"/>
    <lineage>
        <taxon>Eukaryota</taxon>
        <taxon>Metazoa</taxon>
        <taxon>Chordata</taxon>
        <taxon>Craniata</taxon>
        <taxon>Vertebrata</taxon>
        <taxon>Euteleostomi</taxon>
        <taxon>Actinopterygii</taxon>
        <taxon>Neopterygii</taxon>
        <taxon>Teleostei</taxon>
        <taxon>Neoteleostei</taxon>
        <taxon>Acanthomorphata</taxon>
        <taxon>Ovalentaria</taxon>
        <taxon>Atherinomorphae</taxon>
        <taxon>Cyprinodontiformes</taxon>
        <taxon>Poeciliidae</taxon>
        <taxon>Poeciliinae</taxon>
        <taxon>Poecilia</taxon>
    </lineage>
</organism>
<dbReference type="PRINTS" id="PR00463">
    <property type="entry name" value="EP450I"/>
</dbReference>
<dbReference type="GO" id="GO:0020037">
    <property type="term" value="F:heme binding"/>
    <property type="evidence" value="ECO:0007669"/>
    <property type="project" value="InterPro"/>
</dbReference>
<evidence type="ECO:0000313" key="8">
    <source>
        <dbReference type="Proteomes" id="UP000261500"/>
    </source>
</evidence>
<keyword evidence="3" id="KW-0479">Metal-binding</keyword>
<dbReference type="GeneTree" id="ENSGT00950000183037"/>
<keyword evidence="5" id="KW-0408">Iron</keyword>
<keyword evidence="6" id="KW-0503">Monooxygenase</keyword>
<dbReference type="InterPro" id="IPR001128">
    <property type="entry name" value="Cyt_P450"/>
</dbReference>
<protein>
    <submittedName>
        <fullName evidence="7">Cytochrome P450, family 1, subfamily C, polypeptide 1</fullName>
    </submittedName>
</protein>
<dbReference type="Gene3D" id="1.10.630.10">
    <property type="entry name" value="Cytochrome P450"/>
    <property type="match status" value="2"/>
</dbReference>
<dbReference type="GO" id="GO:0042446">
    <property type="term" value="P:hormone biosynthetic process"/>
    <property type="evidence" value="ECO:0007669"/>
    <property type="project" value="TreeGrafter"/>
</dbReference>
<keyword evidence="2" id="KW-0349">Heme</keyword>
<dbReference type="GO" id="GO:0042448">
    <property type="term" value="P:progesterone metabolic process"/>
    <property type="evidence" value="ECO:0007669"/>
    <property type="project" value="TreeGrafter"/>
</dbReference>
<evidence type="ECO:0000313" key="7">
    <source>
        <dbReference type="Ensembl" id="ENSPLAP00000017310.1"/>
    </source>
</evidence>
<evidence type="ECO:0000256" key="2">
    <source>
        <dbReference type="ARBA" id="ARBA00022617"/>
    </source>
</evidence>
<dbReference type="Proteomes" id="UP000261500">
    <property type="component" value="Unplaced"/>
</dbReference>
<dbReference type="Ensembl" id="ENSPLAT00000026512.1">
    <property type="protein sequence ID" value="ENSPLAP00000017310.1"/>
    <property type="gene ID" value="ENSPLAG00000021760.1"/>
</dbReference>
<evidence type="ECO:0000256" key="5">
    <source>
        <dbReference type="ARBA" id="ARBA00023004"/>
    </source>
</evidence>
<evidence type="ECO:0000256" key="3">
    <source>
        <dbReference type="ARBA" id="ARBA00022723"/>
    </source>
</evidence>
<dbReference type="AlphaFoldDB" id="A0A3B3UV72"/>
<keyword evidence="8" id="KW-1185">Reference proteome</keyword>
<dbReference type="SUPFAM" id="SSF48264">
    <property type="entry name" value="Cytochrome P450"/>
    <property type="match status" value="1"/>
</dbReference>
<evidence type="ECO:0000256" key="6">
    <source>
        <dbReference type="ARBA" id="ARBA00023033"/>
    </source>
</evidence>
<reference evidence="7" key="1">
    <citation type="submission" date="2025-08" db="UniProtKB">
        <authorList>
            <consortium name="Ensembl"/>
        </authorList>
    </citation>
    <scope>IDENTIFICATION</scope>
</reference>
<evidence type="ECO:0000256" key="4">
    <source>
        <dbReference type="ARBA" id="ARBA00023002"/>
    </source>
</evidence>
<accession>A0A3B3UV72</accession>
<dbReference type="PANTHER" id="PTHR24289:SF15">
    <property type="entry name" value="CYTOCHROME P450 FAMILY 1 SUBFAMILY B MEMBER 1"/>
    <property type="match status" value="1"/>
</dbReference>
<dbReference type="Pfam" id="PF00067">
    <property type="entry name" value="p450"/>
    <property type="match status" value="2"/>
</dbReference>
<dbReference type="GO" id="GO:0005506">
    <property type="term" value="F:iron ion binding"/>
    <property type="evidence" value="ECO:0007669"/>
    <property type="project" value="InterPro"/>
</dbReference>
<dbReference type="InterPro" id="IPR002401">
    <property type="entry name" value="Cyt_P450_E_grp-I"/>
</dbReference>
<evidence type="ECO:0000256" key="1">
    <source>
        <dbReference type="ARBA" id="ARBA00010617"/>
    </source>
</evidence>